<feature type="region of interest" description="Disordered" evidence="1">
    <location>
        <begin position="85"/>
        <end position="104"/>
    </location>
</feature>
<dbReference type="Pfam" id="PF14030">
    <property type="entry name" value="DUF4245"/>
    <property type="match status" value="1"/>
</dbReference>
<keyword evidence="2" id="KW-0812">Transmembrane</keyword>
<keyword evidence="4" id="KW-1185">Reference proteome</keyword>
<dbReference type="RefSeq" id="WP_264065281.1">
    <property type="nucleotide sequence ID" value="NZ_JACKTY010000004.1"/>
</dbReference>
<proteinExistence type="predicted"/>
<keyword evidence="2" id="KW-0472">Membrane</keyword>
<sequence length="216" mass="22424">MSTQPQPAPPPAKSRLLQDGRDMFWSMAPLVVACIALAGLVGMCSFAPTGPKSGKVPTYDSVTALKSDAQTLGFPIRLPALPQGWQANSGARNGLDGGRTDPATGRSVKALVSTVGYLTPTGMYLSLTQSDADEDKLVASLHPGMYPTGTQDVAGQKWIVYEGGSADDGAAEPVWTTRLTGQGGSTQLAITGAGSSDQFRTLATATQTQSPLPDKR</sequence>
<dbReference type="InterPro" id="IPR025339">
    <property type="entry name" value="DUF4245"/>
</dbReference>
<dbReference type="Proteomes" id="UP001526201">
    <property type="component" value="Unassembled WGS sequence"/>
</dbReference>
<evidence type="ECO:0000313" key="4">
    <source>
        <dbReference type="Proteomes" id="UP001526201"/>
    </source>
</evidence>
<gene>
    <name evidence="3" type="ORF">H7J73_00650</name>
</gene>
<protein>
    <submittedName>
        <fullName evidence="3">DUF4245 domain-containing protein</fullName>
    </submittedName>
</protein>
<accession>A0ABT3C506</accession>
<dbReference type="EMBL" id="JACKTY010000004">
    <property type="protein sequence ID" value="MCV7224556.1"/>
    <property type="molecule type" value="Genomic_DNA"/>
</dbReference>
<evidence type="ECO:0000256" key="1">
    <source>
        <dbReference type="SAM" id="MobiDB-lite"/>
    </source>
</evidence>
<keyword evidence="2" id="KW-1133">Transmembrane helix</keyword>
<name>A0ABT3C506_9MYCO</name>
<evidence type="ECO:0000313" key="3">
    <source>
        <dbReference type="EMBL" id="MCV7224556.1"/>
    </source>
</evidence>
<organism evidence="3 4">
    <name type="scientific">Mycolicibacterium komossense</name>
    <dbReference type="NCBI Taxonomy" id="1779"/>
    <lineage>
        <taxon>Bacteria</taxon>
        <taxon>Bacillati</taxon>
        <taxon>Actinomycetota</taxon>
        <taxon>Actinomycetes</taxon>
        <taxon>Mycobacteriales</taxon>
        <taxon>Mycobacteriaceae</taxon>
        <taxon>Mycolicibacterium</taxon>
    </lineage>
</organism>
<evidence type="ECO:0000256" key="2">
    <source>
        <dbReference type="SAM" id="Phobius"/>
    </source>
</evidence>
<reference evidence="3 4" key="1">
    <citation type="journal article" date="2022" name="BMC Genomics">
        <title>Comparative genome analysis of mycobacteria focusing on tRNA and non-coding RNA.</title>
        <authorList>
            <person name="Behra P.R.K."/>
            <person name="Pettersson B.M.F."/>
            <person name="Ramesh M."/>
            <person name="Das S."/>
            <person name="Dasgupta S."/>
            <person name="Kirsebom L.A."/>
        </authorList>
    </citation>
    <scope>NUCLEOTIDE SEQUENCE [LARGE SCALE GENOMIC DNA]</scope>
    <source>
        <strain evidence="3 4">DSM 44078</strain>
    </source>
</reference>
<comment type="caution">
    <text evidence="3">The sequence shown here is derived from an EMBL/GenBank/DDBJ whole genome shotgun (WGS) entry which is preliminary data.</text>
</comment>
<feature type="transmembrane region" description="Helical" evidence="2">
    <location>
        <begin position="23"/>
        <end position="47"/>
    </location>
</feature>